<evidence type="ECO:0000256" key="9">
    <source>
        <dbReference type="ARBA" id="ARBA00057872"/>
    </source>
</evidence>
<comment type="pathway">
    <text evidence="2 12">Protein modification; protein ubiquitination.</text>
</comment>
<dbReference type="GO" id="GO:0000151">
    <property type="term" value="C:ubiquitin ligase complex"/>
    <property type="evidence" value="ECO:0007669"/>
    <property type="project" value="TreeGrafter"/>
</dbReference>
<dbReference type="Proteomes" id="UP000252040">
    <property type="component" value="Unplaced"/>
</dbReference>
<evidence type="ECO:0000256" key="3">
    <source>
        <dbReference type="ARBA" id="ARBA00022679"/>
    </source>
</evidence>
<dbReference type="GO" id="GO:0016567">
    <property type="term" value="P:protein ubiquitination"/>
    <property type="evidence" value="ECO:0007669"/>
    <property type="project" value="UniProtKB-UniRule"/>
</dbReference>
<evidence type="ECO:0000256" key="6">
    <source>
        <dbReference type="ARBA" id="ARBA00022786"/>
    </source>
</evidence>
<feature type="domain" description="UBR-type" evidence="14">
    <location>
        <begin position="120"/>
        <end position="191"/>
    </location>
</feature>
<reference evidence="16" key="1">
    <citation type="submission" date="2025-08" db="UniProtKB">
        <authorList>
            <consortium name="RefSeq"/>
        </authorList>
    </citation>
    <scope>IDENTIFICATION</scope>
    <source>
        <tissue evidence="16">Meat</tissue>
    </source>
</reference>
<dbReference type="KEGG" id="nasi:112405968"/>
<dbReference type="GO" id="GO:0005737">
    <property type="term" value="C:cytoplasm"/>
    <property type="evidence" value="ECO:0007669"/>
    <property type="project" value="TreeGrafter"/>
</dbReference>
<dbReference type="RefSeq" id="XP_024610356.1">
    <property type="nucleotide sequence ID" value="XM_024754588.1"/>
</dbReference>
<evidence type="ECO:0000256" key="4">
    <source>
        <dbReference type="ARBA" id="ARBA00022723"/>
    </source>
</evidence>
<dbReference type="InParanoid" id="A0A341C6E3"/>
<comment type="catalytic activity">
    <reaction evidence="1 12">
        <text>S-ubiquitinyl-[E2 ubiquitin-conjugating enzyme]-L-cysteine + [acceptor protein]-L-lysine = [E2 ubiquitin-conjugating enzyme]-L-cysteine + N(6)-ubiquitinyl-[acceptor protein]-L-lysine.</text>
        <dbReference type="EC" id="2.3.2.27"/>
    </reaction>
</comment>
<comment type="subunit">
    <text evidence="10">Interacts with UBE2A and UBE2B.</text>
</comment>
<feature type="region of interest" description="Disordered" evidence="13">
    <location>
        <begin position="1"/>
        <end position="26"/>
    </location>
</feature>
<evidence type="ECO:0000256" key="5">
    <source>
        <dbReference type="ARBA" id="ARBA00022771"/>
    </source>
</evidence>
<keyword evidence="4 12" id="KW-0479">Metal-binding</keyword>
<evidence type="ECO:0000256" key="11">
    <source>
        <dbReference type="PROSITE-ProRule" id="PRU00508"/>
    </source>
</evidence>
<dbReference type="GO" id="GO:0061630">
    <property type="term" value="F:ubiquitin protein ligase activity"/>
    <property type="evidence" value="ECO:0007669"/>
    <property type="project" value="UniProtKB-UniRule"/>
</dbReference>
<dbReference type="PANTHER" id="PTHR21497">
    <property type="entry name" value="UBIQUITIN LIGASE E3 ALPHA-RELATED"/>
    <property type="match status" value="1"/>
</dbReference>
<evidence type="ECO:0000256" key="13">
    <source>
        <dbReference type="SAM" id="MobiDB-lite"/>
    </source>
</evidence>
<dbReference type="GO" id="GO:0071596">
    <property type="term" value="P:ubiquitin-dependent protein catabolic process via the N-end rule pathway"/>
    <property type="evidence" value="ECO:0007669"/>
    <property type="project" value="UniProtKB-UniRule"/>
</dbReference>
<dbReference type="Pfam" id="PF02207">
    <property type="entry name" value="zf-UBR"/>
    <property type="match status" value="1"/>
</dbReference>
<comment type="similarity">
    <text evidence="8 12">Belongs to the E3 ubiquitin-protein ligase UBR1-like family.</text>
</comment>
<keyword evidence="7 12" id="KW-0862">Zinc</keyword>
<keyword evidence="3 12" id="KW-0808">Transferase</keyword>
<evidence type="ECO:0000256" key="7">
    <source>
        <dbReference type="ARBA" id="ARBA00022833"/>
    </source>
</evidence>
<dbReference type="AlphaFoldDB" id="A0A341C6E3"/>
<dbReference type="GO" id="GO:0008270">
    <property type="term" value="F:zinc ion binding"/>
    <property type="evidence" value="ECO:0007669"/>
    <property type="project" value="UniProtKB-UniRule"/>
</dbReference>
<sequence length="217" mass="22472">MAAAAAAAAAVGGPQPPQAEMPAPGLALDKAATAAHLKAALSRPDNRAGAEELQALLERVLNAERPLAAAADGEEAAAAGGGGGAGPAEEEALEWCKCLLAGGGGYDEFCAAVRAYDPAALCGLVWTANFVAYRCRTCGISPCMSLCAECFHQGDHTGHDFNMFRSQAGGACDCGDSNVMRESGYTNQRKKTTENSFVGRDHKAYRNCINNCMLPLM</sequence>
<evidence type="ECO:0000256" key="10">
    <source>
        <dbReference type="ARBA" id="ARBA00062090"/>
    </source>
</evidence>
<gene>
    <name evidence="16" type="primary">LOC112405968</name>
</gene>
<evidence type="ECO:0000256" key="8">
    <source>
        <dbReference type="ARBA" id="ARBA00046341"/>
    </source>
</evidence>
<comment type="function">
    <text evidence="9">E3 ubiquitin-protein ligase which is a component of the N-end rule pathway. Does not bind to proteins bearing specific N-terminal residues that are destabilizing according to the N-end rule, leading to their ubiquitination and subsequent degradation. May play a role in Shh signaling by mediating the ubiquitination of Kif7. May be important for MYH9 function in certain tissues, possibly by regulating the ubiquitination of MYH9 and consequently affecting its interaction with MYO7A.</text>
</comment>
<dbReference type="InterPro" id="IPR003126">
    <property type="entry name" value="Znf_UBR"/>
</dbReference>
<dbReference type="SMART" id="SM00396">
    <property type="entry name" value="ZnF_UBR1"/>
    <property type="match status" value="1"/>
</dbReference>
<dbReference type="InterPro" id="IPR039164">
    <property type="entry name" value="UBR1-like"/>
</dbReference>
<keyword evidence="15" id="KW-1185">Reference proteome</keyword>
<dbReference type="EC" id="2.3.2.27" evidence="12"/>
<feature type="compositionally biased region" description="Low complexity" evidence="13">
    <location>
        <begin position="1"/>
        <end position="10"/>
    </location>
</feature>
<keyword evidence="6 12" id="KW-0833">Ubl conjugation pathway</keyword>
<name>A0A341C6E3_NEOAA</name>
<dbReference type="CDD" id="cd19673">
    <property type="entry name" value="UBR-box_UBR3"/>
    <property type="match status" value="1"/>
</dbReference>
<evidence type="ECO:0000256" key="1">
    <source>
        <dbReference type="ARBA" id="ARBA00000900"/>
    </source>
</evidence>
<evidence type="ECO:0000313" key="15">
    <source>
        <dbReference type="Proteomes" id="UP000252040"/>
    </source>
</evidence>
<evidence type="ECO:0000256" key="12">
    <source>
        <dbReference type="RuleBase" id="RU366018"/>
    </source>
</evidence>
<dbReference type="Gene3D" id="2.10.110.30">
    <property type="match status" value="1"/>
</dbReference>
<keyword evidence="5 12" id="KW-0863">Zinc-finger</keyword>
<comment type="function">
    <text evidence="12">Ubiquitin ligase protein which is a component of the N-end rule pathway. Recognizes and binds to proteins bearing specific N-terminal residues that are destabilizing according to the N-end rule, leading to their ubiquitination and subsequent degradation.</text>
</comment>
<feature type="zinc finger region" description="UBR-type" evidence="11">
    <location>
        <begin position="120"/>
        <end position="191"/>
    </location>
</feature>
<evidence type="ECO:0000256" key="2">
    <source>
        <dbReference type="ARBA" id="ARBA00004906"/>
    </source>
</evidence>
<protein>
    <recommendedName>
        <fullName evidence="12">E3 ubiquitin-protein ligase</fullName>
        <ecNumber evidence="12">2.3.2.27</ecNumber>
    </recommendedName>
</protein>
<dbReference type="GeneID" id="112405968"/>
<evidence type="ECO:0000313" key="16">
    <source>
        <dbReference type="RefSeq" id="XP_024610356.1"/>
    </source>
</evidence>
<dbReference type="PROSITE" id="PS51157">
    <property type="entry name" value="ZF_UBR"/>
    <property type="match status" value="1"/>
</dbReference>
<dbReference type="FunFam" id="2.10.110.30:FF:000002">
    <property type="entry name" value="Putative e3 ubiquitin-protein ligase ubr3"/>
    <property type="match status" value="1"/>
</dbReference>
<accession>A0A341C6E3</accession>
<evidence type="ECO:0000259" key="14">
    <source>
        <dbReference type="PROSITE" id="PS51157"/>
    </source>
</evidence>
<organism evidence="15 16">
    <name type="scientific">Neophocaena asiaeorientalis asiaeorientalis</name>
    <name type="common">Yangtze finless porpoise</name>
    <name type="synonym">Neophocaena phocaenoides subsp. asiaeorientalis</name>
    <dbReference type="NCBI Taxonomy" id="1706337"/>
    <lineage>
        <taxon>Eukaryota</taxon>
        <taxon>Metazoa</taxon>
        <taxon>Chordata</taxon>
        <taxon>Craniata</taxon>
        <taxon>Vertebrata</taxon>
        <taxon>Euteleostomi</taxon>
        <taxon>Mammalia</taxon>
        <taxon>Eutheria</taxon>
        <taxon>Laurasiatheria</taxon>
        <taxon>Artiodactyla</taxon>
        <taxon>Whippomorpha</taxon>
        <taxon>Cetacea</taxon>
        <taxon>Odontoceti</taxon>
        <taxon>Phocoenidae</taxon>
        <taxon>Neophocaena</taxon>
    </lineage>
</organism>
<dbReference type="UniPathway" id="UPA00143"/>
<proteinExistence type="inferred from homology"/>
<dbReference type="STRING" id="1706337.A0A341C6E3"/>
<dbReference type="PANTHER" id="PTHR21497:SF39">
    <property type="entry name" value="E3 UBIQUITIN-PROTEIN LIGASE UBR3"/>
    <property type="match status" value="1"/>
</dbReference>